<evidence type="ECO:0000259" key="1">
    <source>
        <dbReference type="PROSITE" id="PS50181"/>
    </source>
</evidence>
<sequence>MNATLAQLPVEIVEWICRSLETVDIFSLRLVCRHLADKTTRALDHACFNTVTTDLCSKSLRRIKEILENPRARRAVQNLVITGSLDVDYRKGDLGQDIRGQWYRSPRGSLEAPFPEEVDRFLREVLVDGLPNCHSFTVRGIRGSWNMHDEKITTAYLSVTDALALLFFHISGFHRPVTAFTLDMTNMDRDLDMRPLPADLYLGAGFVNTWSEHIQELNLQACIGWDTSKESEILIRTLIVSTRNLKNLSLDCGRTLELLNSVLSQPTWNPPLRYLRLKNINTDDSKAFLDLTSRFQGTLQTLVLEYVELEAGTWQQFLPALIQRFPHLKRIRLYFLRQSLAGHSFSPVINFWPGRIEKVPGLLHMLQLEERPLIAGADYEGPNIPSILDTLLGAAYFRQRQGRGRAWAEIPLC</sequence>
<dbReference type="PROSITE" id="PS50181">
    <property type="entry name" value="FBOX"/>
    <property type="match status" value="1"/>
</dbReference>
<name>A0A6A6BPC6_9PEZI</name>
<accession>A0A6A6BPC6</accession>
<dbReference type="OrthoDB" id="5279008at2759"/>
<proteinExistence type="predicted"/>
<reference evidence="2" key="1">
    <citation type="journal article" date="2020" name="Stud. Mycol.">
        <title>101 Dothideomycetes genomes: a test case for predicting lifestyles and emergence of pathogens.</title>
        <authorList>
            <person name="Haridas S."/>
            <person name="Albert R."/>
            <person name="Binder M."/>
            <person name="Bloem J."/>
            <person name="Labutti K."/>
            <person name="Salamov A."/>
            <person name="Andreopoulos B."/>
            <person name="Baker S."/>
            <person name="Barry K."/>
            <person name="Bills G."/>
            <person name="Bluhm B."/>
            <person name="Cannon C."/>
            <person name="Castanera R."/>
            <person name="Culley D."/>
            <person name="Daum C."/>
            <person name="Ezra D."/>
            <person name="Gonzalez J."/>
            <person name="Henrissat B."/>
            <person name="Kuo A."/>
            <person name="Liang C."/>
            <person name="Lipzen A."/>
            <person name="Lutzoni F."/>
            <person name="Magnuson J."/>
            <person name="Mondo S."/>
            <person name="Nolan M."/>
            <person name="Ohm R."/>
            <person name="Pangilinan J."/>
            <person name="Park H.-J."/>
            <person name="Ramirez L."/>
            <person name="Alfaro M."/>
            <person name="Sun H."/>
            <person name="Tritt A."/>
            <person name="Yoshinaga Y."/>
            <person name="Zwiers L.-H."/>
            <person name="Turgeon B."/>
            <person name="Goodwin S."/>
            <person name="Spatafora J."/>
            <person name="Crous P."/>
            <person name="Grigoriev I."/>
        </authorList>
    </citation>
    <scope>NUCLEOTIDE SEQUENCE</scope>
    <source>
        <strain evidence="2">CBS 121167</strain>
    </source>
</reference>
<dbReference type="RefSeq" id="XP_033401015.1">
    <property type="nucleotide sequence ID" value="XM_033542970.1"/>
</dbReference>
<dbReference type="SUPFAM" id="SSF52047">
    <property type="entry name" value="RNI-like"/>
    <property type="match status" value="1"/>
</dbReference>
<dbReference type="InterPro" id="IPR036047">
    <property type="entry name" value="F-box-like_dom_sf"/>
</dbReference>
<dbReference type="AlphaFoldDB" id="A0A6A6BPC6"/>
<gene>
    <name evidence="2" type="ORF">K452DRAFT_306205</name>
</gene>
<dbReference type="InterPro" id="IPR001810">
    <property type="entry name" value="F-box_dom"/>
</dbReference>
<evidence type="ECO:0000313" key="3">
    <source>
        <dbReference type="Proteomes" id="UP000799438"/>
    </source>
</evidence>
<dbReference type="Proteomes" id="UP000799438">
    <property type="component" value="Unassembled WGS sequence"/>
</dbReference>
<dbReference type="InterPro" id="IPR032675">
    <property type="entry name" value="LRR_dom_sf"/>
</dbReference>
<dbReference type="Gene3D" id="3.80.10.10">
    <property type="entry name" value="Ribonuclease Inhibitor"/>
    <property type="match status" value="1"/>
</dbReference>
<dbReference type="SUPFAM" id="SSF81383">
    <property type="entry name" value="F-box domain"/>
    <property type="match status" value="1"/>
</dbReference>
<feature type="domain" description="F-box" evidence="1">
    <location>
        <begin position="2"/>
        <end position="51"/>
    </location>
</feature>
<protein>
    <recommendedName>
        <fullName evidence="1">F-box domain-containing protein</fullName>
    </recommendedName>
</protein>
<dbReference type="EMBL" id="ML995478">
    <property type="protein sequence ID" value="KAF2145303.1"/>
    <property type="molecule type" value="Genomic_DNA"/>
</dbReference>
<keyword evidence="3" id="KW-1185">Reference proteome</keyword>
<evidence type="ECO:0000313" key="2">
    <source>
        <dbReference type="EMBL" id="KAF2145303.1"/>
    </source>
</evidence>
<organism evidence="2 3">
    <name type="scientific">Aplosporella prunicola CBS 121167</name>
    <dbReference type="NCBI Taxonomy" id="1176127"/>
    <lineage>
        <taxon>Eukaryota</taxon>
        <taxon>Fungi</taxon>
        <taxon>Dikarya</taxon>
        <taxon>Ascomycota</taxon>
        <taxon>Pezizomycotina</taxon>
        <taxon>Dothideomycetes</taxon>
        <taxon>Dothideomycetes incertae sedis</taxon>
        <taxon>Botryosphaeriales</taxon>
        <taxon>Aplosporellaceae</taxon>
        <taxon>Aplosporella</taxon>
    </lineage>
</organism>
<dbReference type="GeneID" id="54300467"/>